<dbReference type="InterPro" id="IPR014917">
    <property type="entry name" value="DUF1800"/>
</dbReference>
<protein>
    <submittedName>
        <fullName evidence="2">Uncharacterized protein</fullName>
    </submittedName>
</protein>
<feature type="compositionally biased region" description="Basic and acidic residues" evidence="1">
    <location>
        <begin position="681"/>
        <end position="690"/>
    </location>
</feature>
<dbReference type="Proteomes" id="UP001153069">
    <property type="component" value="Unassembled WGS sequence"/>
</dbReference>
<name>A0A9N8E3F7_9STRA</name>
<organism evidence="2 3">
    <name type="scientific">Seminavis robusta</name>
    <dbReference type="NCBI Taxonomy" id="568900"/>
    <lineage>
        <taxon>Eukaryota</taxon>
        <taxon>Sar</taxon>
        <taxon>Stramenopiles</taxon>
        <taxon>Ochrophyta</taxon>
        <taxon>Bacillariophyta</taxon>
        <taxon>Bacillariophyceae</taxon>
        <taxon>Bacillariophycidae</taxon>
        <taxon>Naviculales</taxon>
        <taxon>Naviculaceae</taxon>
        <taxon>Seminavis</taxon>
    </lineage>
</organism>
<dbReference type="AlphaFoldDB" id="A0A9N8E3F7"/>
<proteinExistence type="predicted"/>
<dbReference type="PANTHER" id="PTHR43737">
    <property type="entry name" value="BLL7424 PROTEIN"/>
    <property type="match status" value="1"/>
</dbReference>
<dbReference type="OrthoDB" id="56907at2759"/>
<dbReference type="PANTHER" id="PTHR43737:SF1">
    <property type="entry name" value="DUF1501 DOMAIN-CONTAINING PROTEIN"/>
    <property type="match status" value="1"/>
</dbReference>
<gene>
    <name evidence="2" type="ORF">SEMRO_612_G175470.1</name>
</gene>
<comment type="caution">
    <text evidence="2">The sequence shown here is derived from an EMBL/GenBank/DDBJ whole genome shotgun (WGS) entry which is preliminary data.</text>
</comment>
<accession>A0A9N8E3F7</accession>
<keyword evidence="3" id="KW-1185">Reference proteome</keyword>
<dbReference type="EMBL" id="CAICTM010000611">
    <property type="protein sequence ID" value="CAB9513782.1"/>
    <property type="molecule type" value="Genomic_DNA"/>
</dbReference>
<feature type="region of interest" description="Disordered" evidence="1">
    <location>
        <begin position="680"/>
        <end position="712"/>
    </location>
</feature>
<dbReference type="Pfam" id="PF08811">
    <property type="entry name" value="DUF1800"/>
    <property type="match status" value="1"/>
</dbReference>
<evidence type="ECO:0000313" key="3">
    <source>
        <dbReference type="Proteomes" id="UP001153069"/>
    </source>
</evidence>
<sequence>MIHDDNGEPVRVYSNDDIEEYARAWTGFHAQKLRGNIEPQTNNRIDPMRINNLLRDRLPKMGVSRKYIGDGYPLCSDLPTRHFLVRGATYRLLGSSSKAELHNDPPMLHPSAVQFILEPESHLYEKLCNAGAGSMCNYLSVVVLNETVACLGRECSVDAIRSVSFNAERTRFSTAQTRCQLGLCRRGEQAPRQPCDHTDKTKCWDRSHFWTDQPCSLQAKIIRDSGKVGIVHVPPAEVGSNNTAFIVREDTKTFFRVDWEGDIQAILSNCTNIPSCREAEDNSCLCDVSVVQGNVFSGASIPNHQEILANLDVGSFIPDDWSGTSHDDVTAYNLGSDGSLMADSAFEVVDDSGRKHVRKNMKSSVVIVGTDVSFRNPVHFSSLADPDPRDAHYETDATLDHYFYHPNTAPFLSTRFAQRFSISNPSPRYVEKIATAFRSGHFNFTEGGRTTTFGSGGYGDLRATFAAILLDREARNVLLDNDPTHGALKEPLIKLIGLMRSLEFQLNDPYTWVQFDRRLRKKIGQMAHDITSVFSFFLPDYQPPGPVALGSLRSPEARVLTGPSVISALNGLFSLIKYGLSDCVGGHGLEGVIDCDKVAIGMTNISTGGLNYLPESQSESSDSSEEVIDELAMLMTSGRLSHETRELIRRAYDENQEDNALLKAQLLTVAAPEFHVTNTIKRKDTTRERPSTGTAQPKPYKALVNNDGAQPQDWPDGSYRICSIQYNGKRVGMTVEHPTEGCIAMVFGDPQSSLQKWTNPPVYGVNNITNTSLMVPLTVLEIPLESASVIDERLRESRNGEREEAVFALWNGSYYIHDPRFQLLSNTLDNPLPDGGVTPRALRAIYQVTRDDPRAETAFLYAMEGLDIQRDPQVTAPCVPGSRSRWLSVPCSNNARFTDVNETTATVLARQLSQAVWREMSDRQAAGRPDMGPPILLDVWRARTNLQMKRVMPPIWTRKALKFQTFGDLVAVGRMFIQIIGTCPARLGSFFDFFELPLELRTQQIAQALGIDLASIATEEESRGPSGSRTLVCGSPFEVANEPSLGGSAINKGAFDASTVYLRSTTSADLELQRRAVWIKAVLEDPGQLRQRVAWALSQLLVISPATPRSTESYLAFYDIMVRQESCMVVVSLVFSSPSI</sequence>
<evidence type="ECO:0000313" key="2">
    <source>
        <dbReference type="EMBL" id="CAB9513782.1"/>
    </source>
</evidence>
<evidence type="ECO:0000256" key="1">
    <source>
        <dbReference type="SAM" id="MobiDB-lite"/>
    </source>
</evidence>
<reference evidence="2" key="1">
    <citation type="submission" date="2020-06" db="EMBL/GenBank/DDBJ databases">
        <authorList>
            <consortium name="Plant Systems Biology data submission"/>
        </authorList>
    </citation>
    <scope>NUCLEOTIDE SEQUENCE</scope>
    <source>
        <strain evidence="2">D6</strain>
    </source>
</reference>